<dbReference type="GO" id="GO:0016740">
    <property type="term" value="F:transferase activity"/>
    <property type="evidence" value="ECO:0007669"/>
    <property type="project" value="UniProtKB-KW"/>
</dbReference>
<keyword evidence="1" id="KW-0808">Transferase</keyword>
<dbReference type="CDD" id="cd02440">
    <property type="entry name" value="AdoMet_MTases"/>
    <property type="match status" value="1"/>
</dbReference>
<reference evidence="3 4" key="1">
    <citation type="journal article" date="2016" name="Nat. Commun.">
        <title>Thousands of microbial genomes shed light on interconnected biogeochemical processes in an aquifer system.</title>
        <authorList>
            <person name="Anantharaman K."/>
            <person name="Brown C.T."/>
            <person name="Hug L.A."/>
            <person name="Sharon I."/>
            <person name="Castelle C.J."/>
            <person name="Probst A.J."/>
            <person name="Thomas B.C."/>
            <person name="Singh A."/>
            <person name="Wilkins M.J."/>
            <person name="Karaoz U."/>
            <person name="Brodie E.L."/>
            <person name="Williams K.H."/>
            <person name="Hubbard S.S."/>
            <person name="Banfield J.F."/>
        </authorList>
    </citation>
    <scope>NUCLEOTIDE SEQUENCE [LARGE SCALE GENOMIC DNA]</scope>
</reference>
<feature type="domain" description="Methyltransferase" evidence="2">
    <location>
        <begin position="14"/>
        <end position="105"/>
    </location>
</feature>
<dbReference type="AlphaFoldDB" id="A0A1G1VEY3"/>
<name>A0A1G1VEY3_9BACT</name>
<dbReference type="SUPFAM" id="SSF53335">
    <property type="entry name" value="S-adenosyl-L-methionine-dependent methyltransferases"/>
    <property type="match status" value="1"/>
</dbReference>
<proteinExistence type="predicted"/>
<dbReference type="Gene3D" id="3.40.50.150">
    <property type="entry name" value="Vaccinia Virus protein VP39"/>
    <property type="match status" value="1"/>
</dbReference>
<dbReference type="InterPro" id="IPR041698">
    <property type="entry name" value="Methyltransf_25"/>
</dbReference>
<evidence type="ECO:0000313" key="3">
    <source>
        <dbReference type="EMBL" id="OGY13985.1"/>
    </source>
</evidence>
<evidence type="ECO:0000259" key="2">
    <source>
        <dbReference type="Pfam" id="PF13649"/>
    </source>
</evidence>
<dbReference type="PANTHER" id="PTHR43861">
    <property type="entry name" value="TRANS-ACONITATE 2-METHYLTRANSFERASE-RELATED"/>
    <property type="match status" value="1"/>
</dbReference>
<accession>A0A1G1VEY3</accession>
<dbReference type="EMBL" id="MHCC01000005">
    <property type="protein sequence ID" value="OGY13985.1"/>
    <property type="molecule type" value="Genomic_DNA"/>
</dbReference>
<dbReference type="Proteomes" id="UP000178659">
    <property type="component" value="Unassembled WGS sequence"/>
</dbReference>
<organism evidence="3 4">
    <name type="scientific">Candidatus Blackburnbacteria bacterium RIFCSPLOWO2_01_FULL_40_20</name>
    <dbReference type="NCBI Taxonomy" id="1797519"/>
    <lineage>
        <taxon>Bacteria</taxon>
        <taxon>Candidatus Blackburniibacteriota</taxon>
    </lineage>
</organism>
<dbReference type="Pfam" id="PF13649">
    <property type="entry name" value="Methyltransf_25"/>
    <property type="match status" value="1"/>
</dbReference>
<gene>
    <name evidence="3" type="ORF">A3A77_02785</name>
</gene>
<dbReference type="InterPro" id="IPR029063">
    <property type="entry name" value="SAM-dependent_MTases_sf"/>
</dbReference>
<sequence length="175" mass="19754">MDRLSEQLAPGSTVLDIGCGAGIPVDKYLEGHSYKVIGLDISEKQIELARKNLPNQSFKVKDMSELAEGEFQVDAVVSFYAIFHTPREQHLELFKRVISFLPQSGFILVTMGSGEWEGTEDDFHGAKMFWSHFGADKNKELIEQAGFNILFDEIDESGGEKHLVILAKKKEYWVQ</sequence>
<evidence type="ECO:0000313" key="4">
    <source>
        <dbReference type="Proteomes" id="UP000178659"/>
    </source>
</evidence>
<comment type="caution">
    <text evidence="3">The sequence shown here is derived from an EMBL/GenBank/DDBJ whole genome shotgun (WGS) entry which is preliminary data.</text>
</comment>
<protein>
    <recommendedName>
        <fullName evidence="2">Methyltransferase domain-containing protein</fullName>
    </recommendedName>
</protein>
<evidence type="ECO:0000256" key="1">
    <source>
        <dbReference type="ARBA" id="ARBA00022679"/>
    </source>
</evidence>